<dbReference type="AlphaFoldDB" id="A0A014MDW9"/>
<dbReference type="SUPFAM" id="SSF52980">
    <property type="entry name" value="Restriction endonuclease-like"/>
    <property type="match status" value="1"/>
</dbReference>
<dbReference type="GO" id="GO:0004519">
    <property type="term" value="F:endonuclease activity"/>
    <property type="evidence" value="ECO:0007669"/>
    <property type="project" value="UniProtKB-KW"/>
</dbReference>
<comment type="similarity">
    <text evidence="6">Belongs to the vsr family.</text>
</comment>
<evidence type="ECO:0000313" key="7">
    <source>
        <dbReference type="EMBL" id="EXU76239.1"/>
    </source>
</evidence>
<evidence type="ECO:0000256" key="1">
    <source>
        <dbReference type="ARBA" id="ARBA00022722"/>
    </source>
</evidence>
<accession>A0A014MDW9</accession>
<proteinExistence type="inferred from homology"/>
<dbReference type="Pfam" id="PF03852">
    <property type="entry name" value="Vsr"/>
    <property type="match status" value="1"/>
</dbReference>
<dbReference type="InterPro" id="IPR004603">
    <property type="entry name" value="DNA_mismatch_endonuc_vsr"/>
</dbReference>
<keyword evidence="1 6" id="KW-0540">Nuclease</keyword>
<protein>
    <recommendedName>
        <fullName evidence="6">Very short patch repair endonuclease</fullName>
        <ecNumber evidence="6">3.1.-.-</ecNumber>
    </recommendedName>
</protein>
<dbReference type="RefSeq" id="WP_034935539.1">
    <property type="nucleotide sequence ID" value="NZ_JFHN01000034.1"/>
</dbReference>
<evidence type="ECO:0000256" key="4">
    <source>
        <dbReference type="ARBA" id="ARBA00022801"/>
    </source>
</evidence>
<keyword evidence="2 6" id="KW-0255">Endonuclease</keyword>
<dbReference type="NCBIfam" id="TIGR00632">
    <property type="entry name" value="vsr"/>
    <property type="match status" value="1"/>
</dbReference>
<dbReference type="GO" id="GO:0006298">
    <property type="term" value="P:mismatch repair"/>
    <property type="evidence" value="ECO:0007669"/>
    <property type="project" value="UniProtKB-UniRule"/>
</dbReference>
<comment type="caution">
    <text evidence="7">The sequence shown here is derived from an EMBL/GenBank/DDBJ whole genome shotgun (WGS) entry which is preliminary data.</text>
</comment>
<dbReference type="PIRSF" id="PIRSF018267">
    <property type="entry name" value="VSR_endonuc"/>
    <property type="match status" value="1"/>
</dbReference>
<evidence type="ECO:0000256" key="2">
    <source>
        <dbReference type="ARBA" id="ARBA00022759"/>
    </source>
</evidence>
<reference evidence="7 8" key="1">
    <citation type="submission" date="2014-02" db="EMBL/GenBank/DDBJ databases">
        <title>Draft genome of Erwinia mallotivora strain BT-MARDI, a papaya dieback pathogen.</title>
        <authorList>
            <person name="Redzuan R."/>
            <person name="Abu Bakar N."/>
            <person name="Badrun R."/>
            <person name="Mohd Raih M.F."/>
            <person name="Rozano L."/>
            <person name="Mat Amin N."/>
        </authorList>
    </citation>
    <scope>NUCLEOTIDE SEQUENCE [LARGE SCALE GENOMIC DNA]</scope>
    <source>
        <strain evidence="7 8">BT-MARDI</strain>
    </source>
</reference>
<dbReference type="GO" id="GO:0016787">
    <property type="term" value="F:hydrolase activity"/>
    <property type="evidence" value="ECO:0007669"/>
    <property type="project" value="UniProtKB-KW"/>
</dbReference>
<keyword evidence="5 6" id="KW-0234">DNA repair</keyword>
<gene>
    <name evidence="7" type="ORF">BG55_06505</name>
</gene>
<dbReference type="CDD" id="cd00221">
    <property type="entry name" value="Vsr"/>
    <property type="match status" value="1"/>
</dbReference>
<keyword evidence="4 6" id="KW-0378">Hydrolase</keyword>
<dbReference type="PATRIC" id="fig|69222.5.peg.1340"/>
<sequence>MADVHSSAIRSKNMRAIRTRDTAIENRLAELLAELGFSYSVQEKSLPGRPDFVLTQHQAIIFVHGCFWHHHHCHLFKVPATRTAFWMGKIDSNVLRDQRDIAALSAAGWRVLVVWECALRGKMRLEPSAVAARLEEWLCAGEGNAEIDFAGIRQRTV</sequence>
<dbReference type="Proteomes" id="UP000019918">
    <property type="component" value="Unassembled WGS sequence"/>
</dbReference>
<dbReference type="OrthoDB" id="9801520at2"/>
<organism evidence="7 8">
    <name type="scientific">Erwinia mallotivora</name>
    <dbReference type="NCBI Taxonomy" id="69222"/>
    <lineage>
        <taxon>Bacteria</taxon>
        <taxon>Pseudomonadati</taxon>
        <taxon>Pseudomonadota</taxon>
        <taxon>Gammaproteobacteria</taxon>
        <taxon>Enterobacterales</taxon>
        <taxon>Erwiniaceae</taxon>
        <taxon>Erwinia</taxon>
    </lineage>
</organism>
<dbReference type="EC" id="3.1.-.-" evidence="6"/>
<dbReference type="EMBL" id="JFHN01000034">
    <property type="protein sequence ID" value="EXU76239.1"/>
    <property type="molecule type" value="Genomic_DNA"/>
</dbReference>
<name>A0A014MDW9_9GAMM</name>
<keyword evidence="8" id="KW-1185">Reference proteome</keyword>
<dbReference type="STRING" id="69222.BG55_06505"/>
<evidence type="ECO:0000256" key="5">
    <source>
        <dbReference type="ARBA" id="ARBA00023204"/>
    </source>
</evidence>
<dbReference type="Gene3D" id="3.40.960.10">
    <property type="entry name" value="VSR Endonuclease"/>
    <property type="match status" value="1"/>
</dbReference>
<comment type="function">
    <text evidence="6">May nick specific sequences that contain T:G mispairs resulting from m5C-deamination.</text>
</comment>
<evidence type="ECO:0000256" key="3">
    <source>
        <dbReference type="ARBA" id="ARBA00022763"/>
    </source>
</evidence>
<keyword evidence="3 6" id="KW-0227">DNA damage</keyword>
<dbReference type="InterPro" id="IPR011335">
    <property type="entry name" value="Restrct_endonuc-II-like"/>
</dbReference>
<evidence type="ECO:0000313" key="8">
    <source>
        <dbReference type="Proteomes" id="UP000019918"/>
    </source>
</evidence>
<evidence type="ECO:0000256" key="6">
    <source>
        <dbReference type="PIRNR" id="PIRNR018267"/>
    </source>
</evidence>